<dbReference type="InterPro" id="IPR001494">
    <property type="entry name" value="Importin-beta_N"/>
</dbReference>
<dbReference type="InParanoid" id="G8YCK2"/>
<dbReference type="PROSITE" id="PS50166">
    <property type="entry name" value="IMPORTIN_B_NT"/>
    <property type="match status" value="1"/>
</dbReference>
<reference evidence="8 9" key="1">
    <citation type="journal article" date="2012" name="G3 (Bethesda)">
        <title>Pichia sorbitophila, an interspecies yeast hybrid reveals early steps of genome resolution following polyploidization.</title>
        <authorList>
            <person name="Leh Louis V."/>
            <person name="Despons L."/>
            <person name="Friedrich A."/>
            <person name="Martin T."/>
            <person name="Durrens P."/>
            <person name="Casaregola S."/>
            <person name="Neuveglise C."/>
            <person name="Fairhead C."/>
            <person name="Marck C."/>
            <person name="Cruz J.A."/>
            <person name="Straub M.L."/>
            <person name="Kugler V."/>
            <person name="Sacerdot C."/>
            <person name="Uzunov Z."/>
            <person name="Thierry A."/>
            <person name="Weiss S."/>
            <person name="Bleykasten C."/>
            <person name="De Montigny J."/>
            <person name="Jacques N."/>
            <person name="Jung P."/>
            <person name="Lemaire M."/>
            <person name="Mallet S."/>
            <person name="Morel G."/>
            <person name="Richard G.F."/>
            <person name="Sarkar A."/>
            <person name="Savel G."/>
            <person name="Schacherer J."/>
            <person name="Seret M.L."/>
            <person name="Talla E."/>
            <person name="Samson G."/>
            <person name="Jubin C."/>
            <person name="Poulain J."/>
            <person name="Vacherie B."/>
            <person name="Barbe V."/>
            <person name="Pelletier E."/>
            <person name="Sherman D.J."/>
            <person name="Westhof E."/>
            <person name="Weissenbach J."/>
            <person name="Baret P.V."/>
            <person name="Wincker P."/>
            <person name="Gaillardin C."/>
            <person name="Dujon B."/>
            <person name="Souciet J.L."/>
        </authorList>
    </citation>
    <scope>NUCLEOTIDE SEQUENCE [LARGE SCALE GENOMIC DNA]</scope>
    <source>
        <strain evidence="9">ATCC MYA-4447 / BCRC 22081 / CBS 7064 / NBRC 10061 / NRRL Y-12695</strain>
    </source>
</reference>
<dbReference type="Gene3D" id="1.25.10.10">
    <property type="entry name" value="Leucine-rich Repeat Variant"/>
    <property type="match status" value="1"/>
</dbReference>
<proteinExistence type="inferred from homology"/>
<comment type="similarity">
    <text evidence="2">Belongs to the importin beta family.</text>
</comment>
<dbReference type="SUPFAM" id="SSF48371">
    <property type="entry name" value="ARM repeat"/>
    <property type="match status" value="1"/>
</dbReference>
<dbReference type="HOGENOM" id="CLU_008920_1_1_1"/>
<evidence type="ECO:0000259" key="7">
    <source>
        <dbReference type="PROSITE" id="PS50166"/>
    </source>
</evidence>
<evidence type="ECO:0000256" key="5">
    <source>
        <dbReference type="ARBA" id="ARBA00023242"/>
    </source>
</evidence>
<feature type="compositionally biased region" description="Acidic residues" evidence="6">
    <location>
        <begin position="953"/>
        <end position="963"/>
    </location>
</feature>
<name>G8YCK2_PICSO</name>
<dbReference type="InterPro" id="IPR016024">
    <property type="entry name" value="ARM-type_fold"/>
</dbReference>
<dbReference type="EMBL" id="FO082050">
    <property type="protein sequence ID" value="CCE82683.1"/>
    <property type="molecule type" value="Genomic_DNA"/>
</dbReference>
<dbReference type="PANTHER" id="PTHR10997">
    <property type="entry name" value="IMPORTIN-7, 8, 11"/>
    <property type="match status" value="1"/>
</dbReference>
<dbReference type="GO" id="GO:0005829">
    <property type="term" value="C:cytosol"/>
    <property type="evidence" value="ECO:0007669"/>
    <property type="project" value="TreeGrafter"/>
</dbReference>
<gene>
    <name evidence="8" type="primary">Piso0_002421</name>
    <name evidence="8" type="ORF">GNLVRS01_PISO0J11625g</name>
</gene>
<dbReference type="InterPro" id="IPR058669">
    <property type="entry name" value="TPR_IPO7/11-like"/>
</dbReference>
<evidence type="ECO:0000256" key="4">
    <source>
        <dbReference type="ARBA" id="ARBA00022927"/>
    </source>
</evidence>
<keyword evidence="9" id="KW-1185">Reference proteome</keyword>
<dbReference type="FunCoup" id="G8YCK2">
    <property type="interactions" value="1859"/>
</dbReference>
<dbReference type="OMA" id="TAYPNFM"/>
<dbReference type="InterPro" id="IPR011989">
    <property type="entry name" value="ARM-like"/>
</dbReference>
<dbReference type="Pfam" id="PF03810">
    <property type="entry name" value="IBN_N"/>
    <property type="match status" value="1"/>
</dbReference>
<comment type="subcellular location">
    <subcellularLocation>
        <location evidence="1">Nucleus</location>
    </subcellularLocation>
</comment>
<dbReference type="PANTHER" id="PTHR10997:SF9">
    <property type="entry name" value="IMPORTIN-9"/>
    <property type="match status" value="1"/>
</dbReference>
<dbReference type="AlphaFoldDB" id="G8YCK2"/>
<feature type="region of interest" description="Disordered" evidence="6">
    <location>
        <begin position="944"/>
        <end position="963"/>
    </location>
</feature>
<evidence type="ECO:0000256" key="6">
    <source>
        <dbReference type="SAM" id="MobiDB-lite"/>
    </source>
</evidence>
<dbReference type="GO" id="GO:0006606">
    <property type="term" value="P:protein import into nucleus"/>
    <property type="evidence" value="ECO:0007669"/>
    <property type="project" value="TreeGrafter"/>
</dbReference>
<dbReference type="Pfam" id="PF25758">
    <property type="entry name" value="TPR_IPO11"/>
    <property type="match status" value="1"/>
</dbReference>
<protein>
    <submittedName>
        <fullName evidence="8">Piso0_002421 protein</fullName>
    </submittedName>
</protein>
<evidence type="ECO:0000256" key="1">
    <source>
        <dbReference type="ARBA" id="ARBA00004123"/>
    </source>
</evidence>
<evidence type="ECO:0000313" key="9">
    <source>
        <dbReference type="Proteomes" id="UP000005222"/>
    </source>
</evidence>
<dbReference type="InterPro" id="IPR056840">
    <property type="entry name" value="HEAT_IPO9_central"/>
</dbReference>
<keyword evidence="4" id="KW-0653">Protein transport</keyword>
<dbReference type="Pfam" id="PF25018">
    <property type="entry name" value="HEAT_IPO9_c"/>
    <property type="match status" value="1"/>
</dbReference>
<dbReference type="GO" id="GO:0005635">
    <property type="term" value="C:nuclear envelope"/>
    <property type="evidence" value="ECO:0007669"/>
    <property type="project" value="TreeGrafter"/>
</dbReference>
<accession>G8YCK2</accession>
<sequence>MNENRKILSLVAKQSNPDNNTRRSAELEFYHISAQDPSAVFQELLQLATDESIPEHLRQACLLNLRLLVPKYWSIGFQSFVGPPVDQGVKHIIRQSLLQLVTTSTSSKLRSGSAYVIIQIAATDYPDEWPDLLVHLYNSTKDFSNEVSVLGGLTVFNDLFDDLITEEQFWEGEVGNEVIQHVLNLLNENTLGIDVKIACVKLYSSILNTLRSPEAFADDRRQAMAHEHVNTALGFFAEMLHRTGFSSNGTELHLNEIYLKSQIYNILSIIVGNYNKRVGKELKSSLISFALKDLAFSSKCYYELFVVGGDSVQVHITPVLNDSNGIISNCLKDILRIIALLQHSLVISQDQVTFGEFTQSLLQCSVLTQEQIEGYESDFNLFVSDSTELAVTTSVRDVIYELLSELNDFDSKELYNKVLANISSEEMDWPLKECHLYILECLFSNEDANLSFETSPIDLLPGLEKFINLNSEDTNNLLIARFFMMLPKFFEKFEDKIPVNELGMKAFIEMLNFGSRPASESFNLIKAACLVSTTLFKSILDFNNINFDKGFIQLSVFRIAASLVEESEEDSIPAILEAITVSIDIDSHNALISSAPSDIDVIYLIFSLALKDSANVQLMTDTSDCFKSLLHGVDTNEYLLLCDKALPFILDTIKQFIEQGKEDYSSNLDLVLEILSAIIKSSPENAEIPENVFTYTFPLLNKLITVSMDNQILQTAGEVFNILLEKASRYFLNYEEPESGDSGIHLLLATVSKFLSPDLSDSAAVNSGLIVSSLIDKFHDYADITFLTQILEATVKRLIIAKEVITIENLVMVFCNLVCTSPEQMVDFLSSNIKLTDPKNGSVKTGLELILPIWFQSFEVTRGYEKIKQNALALAKIYTLNDERIQNLIVDGDLIPYEGDLIRTRSMTKNMPDKYTQISASLKILKLLISELNFQCQQMNNEINPEDVKEYQDDGNEDDWEEIDDVGIPDYEKLKSYVDSDNEDDEHEDQNGDEDLKNLLIQFFKECTTKNLGNFNKYYELLTDDEKKILTEDLIF</sequence>
<dbReference type="OrthoDB" id="431626at2759"/>
<dbReference type="STRING" id="559304.G8YCK2"/>
<keyword evidence="3" id="KW-0813">Transport</keyword>
<dbReference type="eggNOG" id="KOG2274">
    <property type="taxonomic scope" value="Eukaryota"/>
</dbReference>
<feature type="domain" description="Importin N-terminal" evidence="7">
    <location>
        <begin position="25"/>
        <end position="103"/>
    </location>
</feature>
<keyword evidence="5" id="KW-0539">Nucleus</keyword>
<evidence type="ECO:0000313" key="8">
    <source>
        <dbReference type="EMBL" id="CCE82683.1"/>
    </source>
</evidence>
<dbReference type="GO" id="GO:0031267">
    <property type="term" value="F:small GTPase binding"/>
    <property type="evidence" value="ECO:0007669"/>
    <property type="project" value="InterPro"/>
</dbReference>
<evidence type="ECO:0000256" key="2">
    <source>
        <dbReference type="ARBA" id="ARBA00007991"/>
    </source>
</evidence>
<organism evidence="8 9">
    <name type="scientific">Pichia sorbitophila (strain ATCC MYA-4447 / BCRC 22081 / CBS 7064 / NBRC 10061 / NRRL Y-12695)</name>
    <name type="common">Hybrid yeast</name>
    <dbReference type="NCBI Taxonomy" id="559304"/>
    <lineage>
        <taxon>Eukaryota</taxon>
        <taxon>Fungi</taxon>
        <taxon>Dikarya</taxon>
        <taxon>Ascomycota</taxon>
        <taxon>Saccharomycotina</taxon>
        <taxon>Pichiomycetes</taxon>
        <taxon>Debaryomycetaceae</taxon>
        <taxon>Millerozyma</taxon>
    </lineage>
</organism>
<evidence type="ECO:0000256" key="3">
    <source>
        <dbReference type="ARBA" id="ARBA00022448"/>
    </source>
</evidence>
<dbReference type="Proteomes" id="UP000005222">
    <property type="component" value="Chromosome J"/>
</dbReference>
<dbReference type="SMART" id="SM00913">
    <property type="entry name" value="IBN_N"/>
    <property type="match status" value="1"/>
</dbReference>